<organism evidence="1 2">
    <name type="scientific">Bradyrhizobium zhengyangense</name>
    <dbReference type="NCBI Taxonomy" id="2911009"/>
    <lineage>
        <taxon>Bacteria</taxon>
        <taxon>Pseudomonadati</taxon>
        <taxon>Pseudomonadota</taxon>
        <taxon>Alphaproteobacteria</taxon>
        <taxon>Hyphomicrobiales</taxon>
        <taxon>Nitrobacteraceae</taxon>
        <taxon>Bradyrhizobium</taxon>
    </lineage>
</organism>
<sequence>MNGIQFCEYPYPSGACISNLAIPALRFRVQAAAIADNPIALISKLSFPCQSDVQPSLN</sequence>
<evidence type="ECO:0000313" key="1">
    <source>
        <dbReference type="EMBL" id="MCG2668332.1"/>
    </source>
</evidence>
<name>A0ABS9LMV0_9BRAD</name>
<dbReference type="Proteomes" id="UP001139012">
    <property type="component" value="Unassembled WGS sequence"/>
</dbReference>
<dbReference type="EMBL" id="JAKLUA010000004">
    <property type="protein sequence ID" value="MCG2668332.1"/>
    <property type="molecule type" value="Genomic_DNA"/>
</dbReference>
<proteinExistence type="predicted"/>
<protein>
    <submittedName>
        <fullName evidence="1">Uncharacterized protein</fullName>
    </submittedName>
</protein>
<evidence type="ECO:0000313" key="2">
    <source>
        <dbReference type="Proteomes" id="UP001139012"/>
    </source>
</evidence>
<accession>A0ABS9LMV0</accession>
<dbReference type="RefSeq" id="WP_237871151.1">
    <property type="nucleotide sequence ID" value="NZ_JAKLUA010000004.1"/>
</dbReference>
<keyword evidence="2" id="KW-1185">Reference proteome</keyword>
<gene>
    <name evidence="1" type="ORF">L6637_15340</name>
</gene>
<reference evidence="1" key="1">
    <citation type="submission" date="2022-01" db="EMBL/GenBank/DDBJ databases">
        <title>Genome sequnece data of strain Bradyrhizobium sp. nov.</title>
        <authorList>
            <person name="Zhang J."/>
        </authorList>
    </citation>
    <scope>NUCLEOTIDE SEQUENCE</scope>
    <source>
        <strain evidence="1">WYCCWR 12774</strain>
    </source>
</reference>
<comment type="caution">
    <text evidence="1">The sequence shown here is derived from an EMBL/GenBank/DDBJ whole genome shotgun (WGS) entry which is preliminary data.</text>
</comment>